<evidence type="ECO:0000313" key="2">
    <source>
        <dbReference type="Proteomes" id="UP000509658"/>
    </source>
</evidence>
<proteinExistence type="predicted"/>
<dbReference type="RefSeq" id="WP_174673010.1">
    <property type="nucleotide sequence ID" value="NZ_CP054491.1"/>
</dbReference>
<dbReference type="KEGG" id="rev:HUE57_08315"/>
<name>A0A6N0HVC0_9GAMM</name>
<evidence type="ECO:0008006" key="3">
    <source>
        <dbReference type="Google" id="ProtNLM"/>
    </source>
</evidence>
<dbReference type="Proteomes" id="UP000509658">
    <property type="component" value="Chromosome"/>
</dbReference>
<dbReference type="InterPro" id="IPR036641">
    <property type="entry name" value="HPT_dom_sf"/>
</dbReference>
<reference evidence="1 2" key="1">
    <citation type="submission" date="2020-05" db="EMBL/GenBank/DDBJ databases">
        <title>Horizontal transmission and recombination maintain forever young bacterial symbiont genomes.</title>
        <authorList>
            <person name="Russell S.L."/>
            <person name="Pepper-Tunick E."/>
            <person name="Svedberg J."/>
            <person name="Byrne A."/>
            <person name="Ruelas Castillo J."/>
            <person name="Vollmers C."/>
            <person name="Beinart R.A."/>
            <person name="Corbett-Detig R."/>
        </authorList>
    </citation>
    <scope>NUCLEOTIDE SEQUENCE [LARGE SCALE GENOMIC DNA]</scope>
    <source>
        <strain evidence="1">Santa_Monica_outfall</strain>
    </source>
</reference>
<protein>
    <recommendedName>
        <fullName evidence="3">Hpt domain-containing protein</fullName>
    </recommendedName>
</protein>
<accession>A0A6N0HVC0</accession>
<organism evidence="1 2">
    <name type="scientific">Candidatus Reidiella endopervernicosa</name>
    <dbReference type="NCBI Taxonomy" id="2738883"/>
    <lineage>
        <taxon>Bacteria</taxon>
        <taxon>Pseudomonadati</taxon>
        <taxon>Pseudomonadota</taxon>
        <taxon>Gammaproteobacteria</taxon>
        <taxon>Candidatus Reidiella</taxon>
    </lineage>
</organism>
<dbReference type="EMBL" id="CP054491">
    <property type="protein sequence ID" value="QKQ26288.1"/>
    <property type="molecule type" value="Genomic_DNA"/>
</dbReference>
<keyword evidence="2" id="KW-1185">Reference proteome</keyword>
<dbReference type="SUPFAM" id="SSF47226">
    <property type="entry name" value="Histidine-containing phosphotransfer domain, HPT domain"/>
    <property type="match status" value="1"/>
</dbReference>
<dbReference type="AlphaFoldDB" id="A0A6N0HVC0"/>
<evidence type="ECO:0000313" key="1">
    <source>
        <dbReference type="EMBL" id="QKQ26288.1"/>
    </source>
</evidence>
<gene>
    <name evidence="1" type="ORF">HUE57_08315</name>
</gene>
<sequence length="69" mass="7063">MRAAHSIKGAARMVGVEASQSSLAIVDGSLDGCRTDGDPQMGTGTRCSAHGVDCWSEIGRLDEGAVAGW</sequence>
<dbReference type="GO" id="GO:0000160">
    <property type="term" value="P:phosphorelay signal transduction system"/>
    <property type="evidence" value="ECO:0007669"/>
    <property type="project" value="InterPro"/>
</dbReference>